<comment type="caution">
    <text evidence="1">The sequence shown here is derived from an EMBL/GenBank/DDBJ whole genome shotgun (WGS) entry which is preliminary data.</text>
</comment>
<gene>
    <name evidence="1" type="ORF">HJG63_008892</name>
</gene>
<dbReference type="AlphaFoldDB" id="A0A7J8D6K5"/>
<protein>
    <submittedName>
        <fullName evidence="1">Uncharacterized protein</fullName>
    </submittedName>
</protein>
<reference evidence="1 2" key="1">
    <citation type="journal article" date="2020" name="Nature">
        <title>Six reference-quality genomes reveal evolution of bat adaptations.</title>
        <authorList>
            <person name="Jebb D."/>
            <person name="Huang Z."/>
            <person name="Pippel M."/>
            <person name="Hughes G.M."/>
            <person name="Lavrichenko K."/>
            <person name="Devanna P."/>
            <person name="Winkler S."/>
            <person name="Jermiin L.S."/>
            <person name="Skirmuntt E.C."/>
            <person name="Katzourakis A."/>
            <person name="Burkitt-Gray L."/>
            <person name="Ray D.A."/>
            <person name="Sullivan K.A.M."/>
            <person name="Roscito J.G."/>
            <person name="Kirilenko B.M."/>
            <person name="Davalos L.M."/>
            <person name="Corthals A.P."/>
            <person name="Power M.L."/>
            <person name="Jones G."/>
            <person name="Ransome R.D."/>
            <person name="Dechmann D.K.N."/>
            <person name="Locatelli A.G."/>
            <person name="Puechmaille S.J."/>
            <person name="Fedrigo O."/>
            <person name="Jarvis E.D."/>
            <person name="Hiller M."/>
            <person name="Vernes S.C."/>
            <person name="Myers E.W."/>
            <person name="Teeling E.C."/>
        </authorList>
    </citation>
    <scope>NUCLEOTIDE SEQUENCE [LARGE SCALE GENOMIC DNA]</scope>
    <source>
        <strain evidence="1">MRouAeg1</strain>
        <tissue evidence="1">Muscle</tissue>
    </source>
</reference>
<sequence>MGHQVGLEFCQINIQGSITSQGCSEGGYNLTYRSIHVSICRALKIEVSMMDVIDASANFINGHGFQVYKHCHGHMLASACLTEEGVEGVISSPPPRPQHTHTHDGIAVTRHLAIRLDAMFKAVELPAGMTSLNISPANAGGEALTHGWLLLRSY</sequence>
<dbReference type="Proteomes" id="UP000593571">
    <property type="component" value="Unassembled WGS sequence"/>
</dbReference>
<evidence type="ECO:0000313" key="1">
    <source>
        <dbReference type="EMBL" id="KAF6418894.1"/>
    </source>
</evidence>
<name>A0A7J8D6K5_ROUAE</name>
<accession>A0A7J8D6K5</accession>
<dbReference type="EMBL" id="JACASE010000013">
    <property type="protein sequence ID" value="KAF6418894.1"/>
    <property type="molecule type" value="Genomic_DNA"/>
</dbReference>
<keyword evidence="2" id="KW-1185">Reference proteome</keyword>
<organism evidence="1 2">
    <name type="scientific">Rousettus aegyptiacus</name>
    <name type="common">Egyptian fruit bat</name>
    <name type="synonym">Pteropus aegyptiacus</name>
    <dbReference type="NCBI Taxonomy" id="9407"/>
    <lineage>
        <taxon>Eukaryota</taxon>
        <taxon>Metazoa</taxon>
        <taxon>Chordata</taxon>
        <taxon>Craniata</taxon>
        <taxon>Vertebrata</taxon>
        <taxon>Euteleostomi</taxon>
        <taxon>Mammalia</taxon>
        <taxon>Eutheria</taxon>
        <taxon>Laurasiatheria</taxon>
        <taxon>Chiroptera</taxon>
        <taxon>Yinpterochiroptera</taxon>
        <taxon>Pteropodoidea</taxon>
        <taxon>Pteropodidae</taxon>
        <taxon>Rousettinae</taxon>
        <taxon>Rousettus</taxon>
    </lineage>
</organism>
<evidence type="ECO:0000313" key="2">
    <source>
        <dbReference type="Proteomes" id="UP000593571"/>
    </source>
</evidence>
<proteinExistence type="predicted"/>